<sequence length="80" mass="8839">MKASDVMDLADVAAEAGWTVASARVMHYRASLNRKTGQPRPADLPAPLRTVAGNAPIWARADIEAWMTRRTKRGEDQPHE</sequence>
<protein>
    <submittedName>
        <fullName evidence="1">Helix-turn-helix DNA binding domain protein</fullName>
    </submittedName>
</protein>
<accession>A0A514DGZ0</accession>
<dbReference type="RefSeq" id="YP_010103004.1">
    <property type="nucleotide sequence ID" value="NC_055804.1"/>
</dbReference>
<dbReference type="KEGG" id="vg:65120857"/>
<dbReference type="Proteomes" id="UP000318284">
    <property type="component" value="Segment"/>
</dbReference>
<organism evidence="1 2">
    <name type="scientific">Gordonia phage Bakery</name>
    <dbReference type="NCBI Taxonomy" id="2591205"/>
    <lineage>
        <taxon>Viruses</taxon>
        <taxon>Duplodnaviria</taxon>
        <taxon>Heunggongvirae</taxon>
        <taxon>Uroviricota</taxon>
        <taxon>Caudoviricetes</taxon>
        <taxon>Stackebrandtviridae</taxon>
        <taxon>Frickvirinae</taxon>
        <taxon>Wizardvirus</taxon>
        <taxon>Wizardvirus bakery</taxon>
    </lineage>
</organism>
<evidence type="ECO:0000313" key="2">
    <source>
        <dbReference type="Proteomes" id="UP000318284"/>
    </source>
</evidence>
<keyword evidence="2" id="KW-1185">Reference proteome</keyword>
<gene>
    <name evidence="1" type="primary">90</name>
    <name evidence="1" type="ORF">SEA_BAKERY_90</name>
</gene>
<evidence type="ECO:0000313" key="1">
    <source>
        <dbReference type="EMBL" id="QDH92874.1"/>
    </source>
</evidence>
<reference evidence="1 2" key="1">
    <citation type="submission" date="2019-05" db="EMBL/GenBank/DDBJ databases">
        <authorList>
            <person name="Hammer B.W."/>
            <person name="Collado J."/>
            <person name="Fitzgerald H.N."/>
            <person name="Graziano A."/>
            <person name="Haggerty C.V."/>
            <person name="Kim S."/>
            <person name="Ogunsemowo I.H."/>
            <person name="Reddy N."/>
            <person name="Butela K.A."/>
            <person name="Garlena R.A."/>
            <person name="Russell D.A."/>
            <person name="Pope W.H."/>
            <person name="Jacobs-Sera D."/>
            <person name="Hatfull G.F."/>
        </authorList>
    </citation>
    <scope>NUCLEOTIDE SEQUENCE [LARGE SCALE GENOMIC DNA]</scope>
</reference>
<dbReference type="EMBL" id="MK937603">
    <property type="protein sequence ID" value="QDH92874.1"/>
    <property type="molecule type" value="Genomic_DNA"/>
</dbReference>
<name>A0A514DGZ0_9CAUD</name>
<dbReference type="GeneID" id="65120857"/>
<proteinExistence type="predicted"/>